<reference evidence="3" key="1">
    <citation type="journal article" date="2023" name="Mol. Phylogenet. Evol.">
        <title>Genome-scale phylogeny and comparative genomics of the fungal order Sordariales.</title>
        <authorList>
            <person name="Hensen N."/>
            <person name="Bonometti L."/>
            <person name="Westerberg I."/>
            <person name="Brannstrom I.O."/>
            <person name="Guillou S."/>
            <person name="Cros-Aarteil S."/>
            <person name="Calhoun S."/>
            <person name="Haridas S."/>
            <person name="Kuo A."/>
            <person name="Mondo S."/>
            <person name="Pangilinan J."/>
            <person name="Riley R."/>
            <person name="LaButti K."/>
            <person name="Andreopoulos B."/>
            <person name="Lipzen A."/>
            <person name="Chen C."/>
            <person name="Yan M."/>
            <person name="Daum C."/>
            <person name="Ng V."/>
            <person name="Clum A."/>
            <person name="Steindorff A."/>
            <person name="Ohm R.A."/>
            <person name="Martin F."/>
            <person name="Silar P."/>
            <person name="Natvig D.O."/>
            <person name="Lalanne C."/>
            <person name="Gautier V."/>
            <person name="Ament-Velasquez S.L."/>
            <person name="Kruys A."/>
            <person name="Hutchinson M.I."/>
            <person name="Powell A.J."/>
            <person name="Barry K."/>
            <person name="Miller A.N."/>
            <person name="Grigoriev I.V."/>
            <person name="Debuchy R."/>
            <person name="Gladieux P."/>
            <person name="Hiltunen Thoren M."/>
            <person name="Johannesson H."/>
        </authorList>
    </citation>
    <scope>NUCLEOTIDE SEQUENCE</scope>
    <source>
        <strain evidence="3">PSN293</strain>
    </source>
</reference>
<organism evidence="3 4">
    <name type="scientific">Rhypophila decipiens</name>
    <dbReference type="NCBI Taxonomy" id="261697"/>
    <lineage>
        <taxon>Eukaryota</taxon>
        <taxon>Fungi</taxon>
        <taxon>Dikarya</taxon>
        <taxon>Ascomycota</taxon>
        <taxon>Pezizomycotina</taxon>
        <taxon>Sordariomycetes</taxon>
        <taxon>Sordariomycetidae</taxon>
        <taxon>Sordariales</taxon>
        <taxon>Naviculisporaceae</taxon>
        <taxon>Rhypophila</taxon>
    </lineage>
</organism>
<protein>
    <recommendedName>
        <fullName evidence="2">Clr5 domain-containing protein</fullName>
    </recommendedName>
</protein>
<feature type="compositionally biased region" description="Low complexity" evidence="1">
    <location>
        <begin position="31"/>
        <end position="69"/>
    </location>
</feature>
<feature type="compositionally biased region" description="Low complexity" evidence="1">
    <location>
        <begin position="13"/>
        <end position="22"/>
    </location>
</feature>
<evidence type="ECO:0000256" key="1">
    <source>
        <dbReference type="SAM" id="MobiDB-lite"/>
    </source>
</evidence>
<comment type="caution">
    <text evidence="3">The sequence shown here is derived from an EMBL/GenBank/DDBJ whole genome shotgun (WGS) entry which is preliminary data.</text>
</comment>
<accession>A0AAN6XW14</accession>
<reference evidence="3" key="2">
    <citation type="submission" date="2023-05" db="EMBL/GenBank/DDBJ databases">
        <authorList>
            <consortium name="Lawrence Berkeley National Laboratory"/>
            <person name="Steindorff A."/>
            <person name="Hensen N."/>
            <person name="Bonometti L."/>
            <person name="Westerberg I."/>
            <person name="Brannstrom I.O."/>
            <person name="Guillou S."/>
            <person name="Cros-Aarteil S."/>
            <person name="Calhoun S."/>
            <person name="Haridas S."/>
            <person name="Kuo A."/>
            <person name="Mondo S."/>
            <person name="Pangilinan J."/>
            <person name="Riley R."/>
            <person name="Labutti K."/>
            <person name="Andreopoulos B."/>
            <person name="Lipzen A."/>
            <person name="Chen C."/>
            <person name="Yanf M."/>
            <person name="Daum C."/>
            <person name="Ng V."/>
            <person name="Clum A."/>
            <person name="Ohm R."/>
            <person name="Martin F."/>
            <person name="Silar P."/>
            <person name="Natvig D."/>
            <person name="Lalanne C."/>
            <person name="Gautier V."/>
            <person name="Ament-Velasquez S.L."/>
            <person name="Kruys A."/>
            <person name="Hutchinson M.I."/>
            <person name="Powell A.J."/>
            <person name="Barry K."/>
            <person name="Miller A.N."/>
            <person name="Grigoriev I.V."/>
            <person name="Debuchy R."/>
            <person name="Gladieux P."/>
            <person name="Thoren M.H."/>
            <person name="Johannesson H."/>
        </authorList>
    </citation>
    <scope>NUCLEOTIDE SEQUENCE</scope>
    <source>
        <strain evidence="3">PSN293</strain>
    </source>
</reference>
<dbReference type="InterPro" id="IPR025676">
    <property type="entry name" value="Clr5_dom"/>
</dbReference>
<feature type="compositionally biased region" description="Basic residues" evidence="1">
    <location>
        <begin position="1"/>
        <end position="10"/>
    </location>
</feature>
<dbReference type="PANTHER" id="PTHR38788:SF3">
    <property type="entry name" value="CLR5 DOMAIN-CONTAINING PROTEIN"/>
    <property type="match status" value="1"/>
</dbReference>
<feature type="region of interest" description="Disordered" evidence="1">
    <location>
        <begin position="642"/>
        <end position="688"/>
    </location>
</feature>
<evidence type="ECO:0000313" key="4">
    <source>
        <dbReference type="Proteomes" id="UP001301769"/>
    </source>
</evidence>
<feature type="domain" description="Clr5" evidence="2">
    <location>
        <begin position="80"/>
        <end position="133"/>
    </location>
</feature>
<dbReference type="EMBL" id="MU858281">
    <property type="protein sequence ID" value="KAK4207656.1"/>
    <property type="molecule type" value="Genomic_DNA"/>
</dbReference>
<dbReference type="Proteomes" id="UP001301769">
    <property type="component" value="Unassembled WGS sequence"/>
</dbReference>
<dbReference type="AlphaFoldDB" id="A0AAN6XW14"/>
<name>A0AAN6XW14_9PEZI</name>
<sequence>MEKRSAARRRTASDSGNDSPGPASGGGSGAGSIATSRKSRSETQSSSSIVRTSSKASNASGSSKASKPSRPFTTQSTYASPENWDLHRAEITTLYLDQDKTLREVKEYMEKTHGFFATWKMYKTRIKKWALDKNNKMDEVVYMVRIKNQREAMGKRTEFIIRNRPVDWKDIERYMNRTPGLQAKVEDSQFELGSSIHGIVCRTPSPDPAQMLSVPPNLNATRYLTLQEEIMTLLRDYMTGAFTNKLWVNSPADNCYYGPNGAAASFRLSQWYEGLEVAGRWEADEADTVRLINIQLDQIRDIIRDEEPSLLSCFILFHHHLSHHRASLAQHVCPFVASMCEVVLGPHHPITRIWQRVLELPMEEFAITLERSAQFRYNFFRSNLQGGERNWTSVFSLCQYAASLSPNNPAEVERLTRSMMREFDVSTELRFQIDSQLMMKLVSMNIASGNYDTAAEMLERIRERIVYGEPFGLPYFSRLVSSYYRELAILYLATGRQVEAAALLRKNYNYCIENFGPTAFRTMRLAISMLHYNIAQTPDELTEWEYVVNQGRLVHLNKAMNHSEAIVWTTNTAPQPVVQVPIVTQAEASHGILTMRPRAGQATMSGIPDVHILPSSSRMGMSVMTTSPMEISIDPALDLQVGFGHPSRKSSETSSGSYYHSHEDSSPSYSTHSGQGLEHLHIPRKHSN</sequence>
<proteinExistence type="predicted"/>
<keyword evidence="4" id="KW-1185">Reference proteome</keyword>
<dbReference type="PANTHER" id="PTHR38788">
    <property type="entry name" value="CLR5 DOMAIN-CONTAINING PROTEIN"/>
    <property type="match status" value="1"/>
</dbReference>
<dbReference type="Pfam" id="PF14420">
    <property type="entry name" value="Clr5"/>
    <property type="match status" value="1"/>
</dbReference>
<feature type="region of interest" description="Disordered" evidence="1">
    <location>
        <begin position="1"/>
        <end position="78"/>
    </location>
</feature>
<evidence type="ECO:0000259" key="2">
    <source>
        <dbReference type="Pfam" id="PF14420"/>
    </source>
</evidence>
<gene>
    <name evidence="3" type="ORF">QBC37DRAFT_327002</name>
</gene>
<evidence type="ECO:0000313" key="3">
    <source>
        <dbReference type="EMBL" id="KAK4207656.1"/>
    </source>
</evidence>